<dbReference type="SUPFAM" id="SSF103473">
    <property type="entry name" value="MFS general substrate transporter"/>
    <property type="match status" value="1"/>
</dbReference>
<keyword evidence="3" id="KW-1185">Reference proteome</keyword>
<dbReference type="PANTHER" id="PTHR20765">
    <property type="entry name" value="SOLUTE CARRIER FAMILY 43 MEMBER 3-RELATED"/>
    <property type="match status" value="1"/>
</dbReference>
<feature type="transmembrane region" description="Helical" evidence="2">
    <location>
        <begin position="274"/>
        <end position="299"/>
    </location>
</feature>
<dbReference type="Gene3D" id="1.20.1250.20">
    <property type="entry name" value="MFS general substrate transporter like domains"/>
    <property type="match status" value="2"/>
</dbReference>
<feature type="transmembrane region" description="Helical" evidence="2">
    <location>
        <begin position="188"/>
        <end position="208"/>
    </location>
</feature>
<protein>
    <submittedName>
        <fullName evidence="4">Solute carrier family 43 member 3</fullName>
    </submittedName>
</protein>
<keyword evidence="2" id="KW-0812">Transmembrane</keyword>
<feature type="transmembrane region" description="Helical" evidence="2">
    <location>
        <begin position="644"/>
        <end position="664"/>
    </location>
</feature>
<keyword evidence="2" id="KW-0472">Membrane</keyword>
<sequence length="679" mass="74378">MDRPYKYERVMGNRLQQSKGFKIFITIWCFFENILFAGLRAGWPALVYVLKQEGIYQDLCMPPTAVSGGGENVLLHNKTNSAQTNAKIQASVSAKRGQYETSTVGSNNTLISTVLYSVFNQSALGHSEGFPPRSVDDAIVEIVTPMTQHMPSFGQEMLSVNQTADYNSTWLNPNVNSTLIGCMEQDAVFNQCFTVASATMSLSALMYGQLNYKFGIRAPRVLSVFIFVMGALCIAFLDQDTPWLVFPGLLLLSSGGMALYLTNNQVSYMFSSGGAAVVGLLCGALEASSFVMTLVKIAYEQGVSLQLSFLVLGGLYVSTMVSTFFFLPRHFISNSKDDSKTTVEKNEDVHDYDKPSTLPDNIYVIDNNSLPDKSADDMVVVEDGAHAVVIHPEKNSEQVGVYPSLQLEKSVDGLAIGVNGSSKSIEVNGVTKDTEKERSDKMTSRKGIGKNGASGKGRSLLQCFLSRTFLLYLFWAAVVQVILAMCLGTFNPWLVYVTNHNVNEVSAYTDALLYSMLASPVLALVTGLAMDCLQKSKVKEVHAVRIRTIFTATISLSTTSVLGVLVCACVMALNPDLIILTCIALVIFRTALYSCGTAFLRIMYPTEYFGILCGVMTVLAGGFSFIQYPMFLWVQSRGEAWREVFGFLGLLGVVSLAHPLYLYWKGRRLAKSNFVASPN</sequence>
<feature type="transmembrane region" description="Helical" evidence="2">
    <location>
        <begin position="577"/>
        <end position="596"/>
    </location>
</feature>
<name>A0ABM1A8A0_APLCA</name>
<feature type="transmembrane region" description="Helical" evidence="2">
    <location>
        <begin position="305"/>
        <end position="327"/>
    </location>
</feature>
<feature type="transmembrane region" description="Helical" evidence="2">
    <location>
        <begin position="21"/>
        <end position="43"/>
    </location>
</feature>
<dbReference type="PANTHER" id="PTHR20765:SF1">
    <property type="entry name" value="EQUILIBRATIVE NUCLEOBASE TRANSPORTER 1"/>
    <property type="match status" value="1"/>
</dbReference>
<feature type="transmembrane region" description="Helical" evidence="2">
    <location>
        <begin position="549"/>
        <end position="571"/>
    </location>
</feature>
<organism evidence="3 4">
    <name type="scientific">Aplysia californica</name>
    <name type="common">California sea hare</name>
    <dbReference type="NCBI Taxonomy" id="6500"/>
    <lineage>
        <taxon>Eukaryota</taxon>
        <taxon>Metazoa</taxon>
        <taxon>Spiralia</taxon>
        <taxon>Lophotrochozoa</taxon>
        <taxon>Mollusca</taxon>
        <taxon>Gastropoda</taxon>
        <taxon>Heterobranchia</taxon>
        <taxon>Euthyneura</taxon>
        <taxon>Tectipleura</taxon>
        <taxon>Aplysiida</taxon>
        <taxon>Aplysioidea</taxon>
        <taxon>Aplysiidae</taxon>
        <taxon>Aplysia</taxon>
    </lineage>
</organism>
<evidence type="ECO:0000256" key="2">
    <source>
        <dbReference type="SAM" id="Phobius"/>
    </source>
</evidence>
<feature type="transmembrane region" description="Helical" evidence="2">
    <location>
        <begin position="511"/>
        <end position="529"/>
    </location>
</feature>
<evidence type="ECO:0000313" key="3">
    <source>
        <dbReference type="Proteomes" id="UP000694888"/>
    </source>
</evidence>
<keyword evidence="2" id="KW-1133">Transmembrane helix</keyword>
<dbReference type="InterPro" id="IPR036259">
    <property type="entry name" value="MFS_trans_sf"/>
</dbReference>
<dbReference type="RefSeq" id="XP_012942739.1">
    <property type="nucleotide sequence ID" value="XM_013087285.2"/>
</dbReference>
<feature type="transmembrane region" description="Helical" evidence="2">
    <location>
        <begin position="243"/>
        <end position="262"/>
    </location>
</feature>
<reference evidence="4" key="1">
    <citation type="submission" date="2025-08" db="UniProtKB">
        <authorList>
            <consortium name="RefSeq"/>
        </authorList>
    </citation>
    <scope>IDENTIFICATION</scope>
</reference>
<feature type="region of interest" description="Disordered" evidence="1">
    <location>
        <begin position="430"/>
        <end position="454"/>
    </location>
</feature>
<proteinExistence type="predicted"/>
<feature type="transmembrane region" description="Helical" evidence="2">
    <location>
        <begin position="469"/>
        <end position="491"/>
    </location>
</feature>
<dbReference type="InterPro" id="IPR027197">
    <property type="entry name" value="SLC43A3"/>
</dbReference>
<dbReference type="GeneID" id="101862371"/>
<feature type="transmembrane region" description="Helical" evidence="2">
    <location>
        <begin position="220"/>
        <end position="237"/>
    </location>
</feature>
<feature type="compositionally biased region" description="Basic and acidic residues" evidence="1">
    <location>
        <begin position="432"/>
        <end position="443"/>
    </location>
</feature>
<evidence type="ECO:0000313" key="4">
    <source>
        <dbReference type="RefSeq" id="XP_012942739.1"/>
    </source>
</evidence>
<dbReference type="Proteomes" id="UP000694888">
    <property type="component" value="Unplaced"/>
</dbReference>
<evidence type="ECO:0000256" key="1">
    <source>
        <dbReference type="SAM" id="MobiDB-lite"/>
    </source>
</evidence>
<gene>
    <name evidence="4" type="primary">LOC101862371</name>
</gene>
<accession>A0ABM1A8A0</accession>
<feature type="transmembrane region" description="Helical" evidence="2">
    <location>
        <begin position="608"/>
        <end position="632"/>
    </location>
</feature>